<dbReference type="AlphaFoldDB" id="A0A0A9H2I9"/>
<name>A0A0A9H2I9_ARUDO</name>
<sequence>MKLDQLQIAAGIRLDSIADAPFTRTGALFAAYLLETKLYF</sequence>
<evidence type="ECO:0000313" key="1">
    <source>
        <dbReference type="EMBL" id="JAE31450.1"/>
    </source>
</evidence>
<proteinExistence type="predicted"/>
<dbReference type="EMBL" id="GBRH01166446">
    <property type="protein sequence ID" value="JAE31450.1"/>
    <property type="molecule type" value="Transcribed_RNA"/>
</dbReference>
<reference evidence="1" key="1">
    <citation type="submission" date="2014-09" db="EMBL/GenBank/DDBJ databases">
        <authorList>
            <person name="Magalhaes I.L.F."/>
            <person name="Oliveira U."/>
            <person name="Santos F.R."/>
            <person name="Vidigal T.H.D.A."/>
            <person name="Brescovit A.D."/>
            <person name="Santos A.J."/>
        </authorList>
    </citation>
    <scope>NUCLEOTIDE SEQUENCE</scope>
    <source>
        <tissue evidence="1">Shoot tissue taken approximately 20 cm above the soil surface</tissue>
    </source>
</reference>
<protein>
    <submittedName>
        <fullName evidence="1">Uncharacterized protein</fullName>
    </submittedName>
</protein>
<accession>A0A0A9H2I9</accession>
<organism evidence="1">
    <name type="scientific">Arundo donax</name>
    <name type="common">Giant reed</name>
    <name type="synonym">Donax arundinaceus</name>
    <dbReference type="NCBI Taxonomy" id="35708"/>
    <lineage>
        <taxon>Eukaryota</taxon>
        <taxon>Viridiplantae</taxon>
        <taxon>Streptophyta</taxon>
        <taxon>Embryophyta</taxon>
        <taxon>Tracheophyta</taxon>
        <taxon>Spermatophyta</taxon>
        <taxon>Magnoliopsida</taxon>
        <taxon>Liliopsida</taxon>
        <taxon>Poales</taxon>
        <taxon>Poaceae</taxon>
        <taxon>PACMAD clade</taxon>
        <taxon>Arundinoideae</taxon>
        <taxon>Arundineae</taxon>
        <taxon>Arundo</taxon>
    </lineage>
</organism>
<reference evidence="1" key="2">
    <citation type="journal article" date="2015" name="Data Brief">
        <title>Shoot transcriptome of the giant reed, Arundo donax.</title>
        <authorList>
            <person name="Barrero R.A."/>
            <person name="Guerrero F.D."/>
            <person name="Moolhuijzen P."/>
            <person name="Goolsby J.A."/>
            <person name="Tidwell J."/>
            <person name="Bellgard S.E."/>
            <person name="Bellgard M.I."/>
        </authorList>
    </citation>
    <scope>NUCLEOTIDE SEQUENCE</scope>
    <source>
        <tissue evidence="1">Shoot tissue taken approximately 20 cm above the soil surface</tissue>
    </source>
</reference>